<proteinExistence type="predicted"/>
<protein>
    <submittedName>
        <fullName evidence="1">Uncharacterized protein</fullName>
    </submittedName>
</protein>
<dbReference type="EMBL" id="GBRH01252820">
    <property type="protein sequence ID" value="JAD45075.1"/>
    <property type="molecule type" value="Transcribed_RNA"/>
</dbReference>
<sequence length="31" mass="3452">MASSIATLLIFRFLEDASPPRGSWRPWSATS</sequence>
<reference evidence="1" key="1">
    <citation type="submission" date="2014-09" db="EMBL/GenBank/DDBJ databases">
        <authorList>
            <person name="Magalhaes I.L.F."/>
            <person name="Oliveira U."/>
            <person name="Santos F.R."/>
            <person name="Vidigal T.H.D.A."/>
            <person name="Brescovit A.D."/>
            <person name="Santos A.J."/>
        </authorList>
    </citation>
    <scope>NUCLEOTIDE SEQUENCE</scope>
    <source>
        <tissue evidence="1">Shoot tissue taken approximately 20 cm above the soil surface</tissue>
    </source>
</reference>
<accession>A0A0A9A7V1</accession>
<dbReference type="AlphaFoldDB" id="A0A0A9A7V1"/>
<evidence type="ECO:0000313" key="1">
    <source>
        <dbReference type="EMBL" id="JAD45075.1"/>
    </source>
</evidence>
<name>A0A0A9A7V1_ARUDO</name>
<reference evidence="1" key="2">
    <citation type="journal article" date="2015" name="Data Brief">
        <title>Shoot transcriptome of the giant reed, Arundo donax.</title>
        <authorList>
            <person name="Barrero R.A."/>
            <person name="Guerrero F.D."/>
            <person name="Moolhuijzen P."/>
            <person name="Goolsby J.A."/>
            <person name="Tidwell J."/>
            <person name="Bellgard S.E."/>
            <person name="Bellgard M.I."/>
        </authorList>
    </citation>
    <scope>NUCLEOTIDE SEQUENCE</scope>
    <source>
        <tissue evidence="1">Shoot tissue taken approximately 20 cm above the soil surface</tissue>
    </source>
</reference>
<organism evidence="1">
    <name type="scientific">Arundo donax</name>
    <name type="common">Giant reed</name>
    <name type="synonym">Donax arundinaceus</name>
    <dbReference type="NCBI Taxonomy" id="35708"/>
    <lineage>
        <taxon>Eukaryota</taxon>
        <taxon>Viridiplantae</taxon>
        <taxon>Streptophyta</taxon>
        <taxon>Embryophyta</taxon>
        <taxon>Tracheophyta</taxon>
        <taxon>Spermatophyta</taxon>
        <taxon>Magnoliopsida</taxon>
        <taxon>Liliopsida</taxon>
        <taxon>Poales</taxon>
        <taxon>Poaceae</taxon>
        <taxon>PACMAD clade</taxon>
        <taxon>Arundinoideae</taxon>
        <taxon>Arundineae</taxon>
        <taxon>Arundo</taxon>
    </lineage>
</organism>